<sequence>MKSSLKRAFILNIKGLLALLILFCLQYEMNKPHIGDILWMVFLAEGAYWTTVLLGLFACKKLRS</sequence>
<dbReference type="RefSeq" id="WP_131749838.1">
    <property type="nucleotide sequence ID" value="NZ_CAACYI010000001.1"/>
</dbReference>
<accession>A0A8H2M9P3</accession>
<keyword evidence="1" id="KW-0812">Transmembrane</keyword>
<dbReference type="Proteomes" id="UP000377798">
    <property type="component" value="Unassembled WGS sequence"/>
</dbReference>
<reference evidence="2 3" key="1">
    <citation type="submission" date="2019-02" db="EMBL/GenBank/DDBJ databases">
        <authorList>
            <consortium name="Pathogen Informatics"/>
        </authorList>
    </citation>
    <scope>NUCLEOTIDE SEQUENCE [LARGE SCALE GENOMIC DNA]</scope>
    <source>
        <strain evidence="2 3">3012STDY7089603</strain>
    </source>
</reference>
<feature type="transmembrane region" description="Helical" evidence="1">
    <location>
        <begin position="40"/>
        <end position="59"/>
    </location>
</feature>
<keyword evidence="1" id="KW-0472">Membrane</keyword>
<evidence type="ECO:0000256" key="1">
    <source>
        <dbReference type="SAM" id="Phobius"/>
    </source>
</evidence>
<comment type="caution">
    <text evidence="2">The sequence shown here is derived from an EMBL/GenBank/DDBJ whole genome shotgun (WGS) entry which is preliminary data.</text>
</comment>
<evidence type="ECO:0000313" key="2">
    <source>
        <dbReference type="EMBL" id="VFB17256.1"/>
    </source>
</evidence>
<keyword evidence="3" id="KW-1185">Reference proteome</keyword>
<proteinExistence type="predicted"/>
<name>A0A8H2M9P3_9FIRM</name>
<dbReference type="AlphaFoldDB" id="A0A8H2M9P3"/>
<gene>
    <name evidence="2" type="ORF">NCTC13150_01843</name>
</gene>
<protein>
    <submittedName>
        <fullName evidence="2">Uncharacterized protein</fullName>
    </submittedName>
</protein>
<organism evidence="2 3">
    <name type="scientific">Urinicoccus massiliensis</name>
    <dbReference type="NCBI Taxonomy" id="1723382"/>
    <lineage>
        <taxon>Bacteria</taxon>
        <taxon>Bacillati</taxon>
        <taxon>Bacillota</taxon>
        <taxon>Tissierellia</taxon>
        <taxon>Tissierellales</taxon>
        <taxon>Peptoniphilaceae</taxon>
        <taxon>Urinicoccus</taxon>
    </lineage>
</organism>
<evidence type="ECO:0000313" key="3">
    <source>
        <dbReference type="Proteomes" id="UP000377798"/>
    </source>
</evidence>
<keyword evidence="1" id="KW-1133">Transmembrane helix</keyword>
<dbReference type="EMBL" id="CAACYI010000001">
    <property type="protein sequence ID" value="VFB17256.1"/>
    <property type="molecule type" value="Genomic_DNA"/>
</dbReference>